<dbReference type="FunFam" id="3.10.450.10:FF:000002">
    <property type="entry name" value="Kininogen 1"/>
    <property type="match status" value="1"/>
</dbReference>
<dbReference type="InterPro" id="IPR000010">
    <property type="entry name" value="Cystatin_dom"/>
</dbReference>
<feature type="compositionally biased region" description="Low complexity" evidence="6">
    <location>
        <begin position="307"/>
        <end position="322"/>
    </location>
</feature>
<dbReference type="SUPFAM" id="SSF54403">
    <property type="entry name" value="Cystatin/monellin"/>
    <property type="match status" value="2"/>
</dbReference>
<evidence type="ECO:0000256" key="5">
    <source>
        <dbReference type="ARBA" id="ARBA00023180"/>
    </source>
</evidence>
<evidence type="ECO:0000313" key="10">
    <source>
        <dbReference type="Proteomes" id="UP000823561"/>
    </source>
</evidence>
<evidence type="ECO:0000259" key="8">
    <source>
        <dbReference type="PROSITE" id="PS51647"/>
    </source>
</evidence>
<feature type="chain" id="PRO_5043933041" description="Cystatin kininogen-type domain-containing protein" evidence="7">
    <location>
        <begin position="24"/>
        <end position="367"/>
    </location>
</feature>
<keyword evidence="3 7" id="KW-0732">Signal</keyword>
<sequence length="367" mass="40492">MLGARLSVLTACLCCLLWACGYGQETQQDTLLFCDDKLVEEAVDSALVKLNGMLTSGNQYSLYQILEAKKVENETGTELALRFTSRLSDCPVGGDKAWRDCEYFPIGPESPRTCKANVFVTEGSSDVHLVDCASEPVVTVERAPCLGCPELIDLESEDLKEPLRFSIGQANNAHNEVDLLILKDVVSASRQVVAGFRYQLRFNMQSSNCTKEEFKEVTEECHPHEKPTFVRCNSTVDVAPWRHEVPDGSVHCELGQFMVSRRRPPGWTPLRTIEEPFKTTEPPMKESSEEEQDTASAASTATNLEMTAAPTITTPPQSSSTQKPFHCPSKPWKQFLPQIATVPVPPSTNTSKPESDGLFSDADLLIG</sequence>
<dbReference type="CDD" id="cd00042">
    <property type="entry name" value="CY"/>
    <property type="match status" value="1"/>
</dbReference>
<feature type="signal peptide" evidence="7">
    <location>
        <begin position="1"/>
        <end position="23"/>
    </location>
</feature>
<protein>
    <recommendedName>
        <fullName evidence="8">Cystatin kininogen-type domain-containing protein</fullName>
    </recommendedName>
</protein>
<dbReference type="GO" id="GO:0072562">
    <property type="term" value="C:blood microparticle"/>
    <property type="evidence" value="ECO:0007669"/>
    <property type="project" value="TreeGrafter"/>
</dbReference>
<dbReference type="PANTHER" id="PTHR13814:SF12">
    <property type="entry name" value="KININOGEN-1"/>
    <property type="match status" value="1"/>
</dbReference>
<accession>A0AAV6GKM4</accession>
<feature type="region of interest" description="Disordered" evidence="6">
    <location>
        <begin position="266"/>
        <end position="367"/>
    </location>
</feature>
<dbReference type="GO" id="GO:0004869">
    <property type="term" value="F:cysteine-type endopeptidase inhibitor activity"/>
    <property type="evidence" value="ECO:0007669"/>
    <property type="project" value="UniProtKB-KW"/>
</dbReference>
<reference evidence="9" key="1">
    <citation type="submission" date="2020-10" db="EMBL/GenBank/DDBJ databases">
        <title>Chromosome-scale genome assembly of the Allis shad, Alosa alosa.</title>
        <authorList>
            <person name="Margot Z."/>
            <person name="Christophe K."/>
            <person name="Cabau C."/>
            <person name="Louis A."/>
            <person name="Berthelot C."/>
            <person name="Parey E."/>
            <person name="Roest Crollius H."/>
            <person name="Montfort J."/>
            <person name="Robinson-Rechavi M."/>
            <person name="Bucao C."/>
            <person name="Bouchez O."/>
            <person name="Gislard M."/>
            <person name="Lluch J."/>
            <person name="Milhes M."/>
            <person name="Lampietro C."/>
            <person name="Lopez Roques C."/>
            <person name="Donnadieu C."/>
            <person name="Braasch I."/>
            <person name="Desvignes T."/>
            <person name="Postlethwait J."/>
            <person name="Bobe J."/>
            <person name="Guiguen Y."/>
        </authorList>
    </citation>
    <scope>NUCLEOTIDE SEQUENCE</scope>
    <source>
        <strain evidence="9">M-15738</strain>
        <tissue evidence="9">Blood</tissue>
    </source>
</reference>
<keyword evidence="1" id="KW-0646">Protease inhibitor</keyword>
<name>A0AAV6GKM4_9TELE</name>
<organism evidence="9 10">
    <name type="scientific">Alosa alosa</name>
    <name type="common">allis shad</name>
    <dbReference type="NCBI Taxonomy" id="278164"/>
    <lineage>
        <taxon>Eukaryota</taxon>
        <taxon>Metazoa</taxon>
        <taxon>Chordata</taxon>
        <taxon>Craniata</taxon>
        <taxon>Vertebrata</taxon>
        <taxon>Euteleostomi</taxon>
        <taxon>Actinopterygii</taxon>
        <taxon>Neopterygii</taxon>
        <taxon>Teleostei</taxon>
        <taxon>Clupei</taxon>
        <taxon>Clupeiformes</taxon>
        <taxon>Clupeoidei</taxon>
        <taxon>Clupeidae</taxon>
        <taxon>Alosa</taxon>
    </lineage>
</organism>
<evidence type="ECO:0000256" key="1">
    <source>
        <dbReference type="ARBA" id="ARBA00022690"/>
    </source>
</evidence>
<dbReference type="AlphaFoldDB" id="A0AAV6GKM4"/>
<keyword evidence="4" id="KW-1015">Disulfide bond</keyword>
<dbReference type="Gene3D" id="3.10.450.10">
    <property type="match status" value="2"/>
</dbReference>
<keyword evidence="5" id="KW-0325">Glycoprotein</keyword>
<evidence type="ECO:0000256" key="6">
    <source>
        <dbReference type="SAM" id="MobiDB-lite"/>
    </source>
</evidence>
<dbReference type="Proteomes" id="UP000823561">
    <property type="component" value="Chromosome 9"/>
</dbReference>
<dbReference type="SMART" id="SM00043">
    <property type="entry name" value="CY"/>
    <property type="match status" value="2"/>
</dbReference>
<feature type="domain" description="Cystatin kininogen-type" evidence="8">
    <location>
        <begin position="154"/>
        <end position="258"/>
    </location>
</feature>
<comment type="caution">
    <text evidence="9">The sequence shown here is derived from an EMBL/GenBank/DDBJ whole genome shotgun (WGS) entry which is preliminary data.</text>
</comment>
<evidence type="ECO:0000256" key="7">
    <source>
        <dbReference type="SAM" id="SignalP"/>
    </source>
</evidence>
<dbReference type="GO" id="GO:0030195">
    <property type="term" value="P:negative regulation of blood coagulation"/>
    <property type="evidence" value="ECO:0007669"/>
    <property type="project" value="TreeGrafter"/>
</dbReference>
<dbReference type="PROSITE" id="PS51647">
    <property type="entry name" value="CYSTATIN_KININOGEN"/>
    <property type="match status" value="2"/>
</dbReference>
<keyword evidence="10" id="KW-1185">Reference proteome</keyword>
<dbReference type="InterPro" id="IPR046350">
    <property type="entry name" value="Cystatin_sf"/>
</dbReference>
<evidence type="ECO:0000256" key="3">
    <source>
        <dbReference type="ARBA" id="ARBA00022729"/>
    </source>
</evidence>
<keyword evidence="2" id="KW-0789">Thiol protease inhibitor</keyword>
<feature type="compositionally biased region" description="Basic and acidic residues" evidence="6">
    <location>
        <begin position="272"/>
        <end position="287"/>
    </location>
</feature>
<evidence type="ECO:0000256" key="4">
    <source>
        <dbReference type="ARBA" id="ARBA00023157"/>
    </source>
</evidence>
<dbReference type="Pfam" id="PF00031">
    <property type="entry name" value="Cystatin"/>
    <property type="match status" value="1"/>
</dbReference>
<dbReference type="InterPro" id="IPR050735">
    <property type="entry name" value="Kininogen_Fetuin_HRG"/>
</dbReference>
<dbReference type="InterPro" id="IPR027358">
    <property type="entry name" value="Kininogen-type_cystatin_dom"/>
</dbReference>
<evidence type="ECO:0000313" key="9">
    <source>
        <dbReference type="EMBL" id="KAG5275475.1"/>
    </source>
</evidence>
<evidence type="ECO:0000256" key="2">
    <source>
        <dbReference type="ARBA" id="ARBA00022704"/>
    </source>
</evidence>
<dbReference type="EMBL" id="JADWDJ010000009">
    <property type="protein sequence ID" value="KAG5275475.1"/>
    <property type="molecule type" value="Genomic_DNA"/>
</dbReference>
<dbReference type="PANTHER" id="PTHR13814">
    <property type="entry name" value="FETUIN"/>
    <property type="match status" value="1"/>
</dbReference>
<feature type="domain" description="Cystatin kininogen-type" evidence="8">
    <location>
        <begin position="34"/>
        <end position="138"/>
    </location>
</feature>
<proteinExistence type="predicted"/>
<dbReference type="GO" id="GO:0007204">
    <property type="term" value="P:positive regulation of cytosolic calcium ion concentration"/>
    <property type="evidence" value="ECO:0007669"/>
    <property type="project" value="TreeGrafter"/>
</dbReference>
<gene>
    <name evidence="9" type="ORF">AALO_G00120720</name>
</gene>
<feature type="compositionally biased region" description="Polar residues" evidence="6">
    <location>
        <begin position="294"/>
        <end position="305"/>
    </location>
</feature>